<evidence type="ECO:0000313" key="4">
    <source>
        <dbReference type="Proteomes" id="UP000664779"/>
    </source>
</evidence>
<dbReference type="InterPro" id="IPR002035">
    <property type="entry name" value="VWF_A"/>
</dbReference>
<evidence type="ECO:0000259" key="2">
    <source>
        <dbReference type="PROSITE" id="PS50234"/>
    </source>
</evidence>
<dbReference type="Pfam" id="PF13400">
    <property type="entry name" value="Tad"/>
    <property type="match status" value="1"/>
</dbReference>
<accession>A0A939ET39</accession>
<dbReference type="PROSITE" id="PS50234">
    <property type="entry name" value="VWFA"/>
    <property type="match status" value="1"/>
</dbReference>
<feature type="transmembrane region" description="Helical" evidence="1">
    <location>
        <begin position="21"/>
        <end position="43"/>
    </location>
</feature>
<dbReference type="Proteomes" id="UP000664779">
    <property type="component" value="Unassembled WGS sequence"/>
</dbReference>
<reference evidence="3" key="1">
    <citation type="submission" date="2021-03" db="EMBL/GenBank/DDBJ databases">
        <title>Roseibium sp. CAU 1637 isolated from Incheon.</title>
        <authorList>
            <person name="Kim W."/>
        </authorList>
    </citation>
    <scope>NUCLEOTIDE SEQUENCE</scope>
    <source>
        <strain evidence="3">CAU 1637</strain>
    </source>
</reference>
<dbReference type="AlphaFoldDB" id="A0A939ET39"/>
<name>A0A939ET39_9HYPH</name>
<sequence length="457" mass="49295">MISATFRRFAKCLSTLAKDTKAAIMPILALAMIPLVVMVGSGIDYGRAISEREILSNALDVAALNIASQLSSSFMSDAQIKVALEAAFEANISSLSYKEDALEHLTFNVDPDAGVVTVRSQIDVPSYFIHIGGIGPESIPMAVETEVNYSRFDVELALVVDVTGSMGGDMGTLRTASAGVVNTLIPEGTSPNDSKVRISLVPYSQGVNLGEYADAVTNGQSSWRNCVSERVGDEIYTDAPYDADTGSPGSYFSGASTGCSSSSVMEPLTADRDILIPAIEDLRSIGYTAGQTGTAWGWYSLSPNFSNLWPAESVGESYTNEDVLKFAIIMTDGDNNRFYDYDYTTESCSRRWSWSKGWYDDCRTNVCSGWCEISANENDFNNEASVRARGICEGMKDAGITIYGIYFGSDNNSPGARNMKACATNESTTYYQATSSSQLINAFGNIAKKIQAIYLAK</sequence>
<keyword evidence="1" id="KW-1133">Transmembrane helix</keyword>
<evidence type="ECO:0000313" key="3">
    <source>
        <dbReference type="EMBL" id="MBO0347133.1"/>
    </source>
</evidence>
<protein>
    <submittedName>
        <fullName evidence="3">Pilus assembly protein</fullName>
    </submittedName>
</protein>
<evidence type="ECO:0000256" key="1">
    <source>
        <dbReference type="SAM" id="Phobius"/>
    </source>
</evidence>
<dbReference type="SUPFAM" id="SSF53300">
    <property type="entry name" value="vWA-like"/>
    <property type="match status" value="1"/>
</dbReference>
<dbReference type="EMBL" id="JAFLNF010000009">
    <property type="protein sequence ID" value="MBO0347133.1"/>
    <property type="molecule type" value="Genomic_DNA"/>
</dbReference>
<gene>
    <name evidence="3" type="ORF">J0X15_18035</name>
</gene>
<proteinExistence type="predicted"/>
<keyword evidence="1" id="KW-0472">Membrane</keyword>
<dbReference type="InterPro" id="IPR028087">
    <property type="entry name" value="Tad_N"/>
</dbReference>
<dbReference type="Gene3D" id="3.40.50.410">
    <property type="entry name" value="von Willebrand factor, type A domain"/>
    <property type="match status" value="1"/>
</dbReference>
<organism evidence="3 4">
    <name type="scientific">Roseibium limicola</name>
    <dbReference type="NCBI Taxonomy" id="2816037"/>
    <lineage>
        <taxon>Bacteria</taxon>
        <taxon>Pseudomonadati</taxon>
        <taxon>Pseudomonadota</taxon>
        <taxon>Alphaproteobacteria</taxon>
        <taxon>Hyphomicrobiales</taxon>
        <taxon>Stappiaceae</taxon>
        <taxon>Roseibium</taxon>
    </lineage>
</organism>
<comment type="caution">
    <text evidence="3">The sequence shown here is derived from an EMBL/GenBank/DDBJ whole genome shotgun (WGS) entry which is preliminary data.</text>
</comment>
<feature type="domain" description="VWFA" evidence="2">
    <location>
        <begin position="155"/>
        <end position="450"/>
    </location>
</feature>
<keyword evidence="1" id="KW-0812">Transmembrane</keyword>
<dbReference type="RefSeq" id="WP_206943821.1">
    <property type="nucleotide sequence ID" value="NZ_JAFLNF010000009.1"/>
</dbReference>
<dbReference type="InterPro" id="IPR036465">
    <property type="entry name" value="vWFA_dom_sf"/>
</dbReference>
<keyword evidence="4" id="KW-1185">Reference proteome</keyword>